<comment type="caution">
    <text evidence="1">The sequence shown here is derived from an EMBL/GenBank/DDBJ whole genome shotgun (WGS) entry which is preliminary data.</text>
</comment>
<dbReference type="EMBL" id="LIYD01000005">
    <property type="protein sequence ID" value="KOS07616.1"/>
    <property type="molecule type" value="Genomic_DNA"/>
</dbReference>
<sequence>MFGLPGGNYTYSLMLEGCPEPVTGTMNVVPYQETGNTVEVIPNCGSFDLYLQHQSNSATTFTGFWLQRYDENLGLWVHPGTGASGGDDVGYFNAILLNNGTTNYSLPYTGQFRVVKRFSVYGHGSSNNTCYTVLYEFTFTGAPQIEAAYGFPCDNGLAEVIVVANGVEPLTYQITSKNGQPFVVDNGTSNVFTGLEKAVYNFRVTDNCGNLVNVLYDVSVLEFIEIEAGSICNGQPVQLWLPEFTFLLYEWYKSDDPDTILSTSHTLNISSFNPETDSGLYIVHVESVTPGSCIDTLLEYNAIGTALPQAGNDVETALCGLGNVLNLSVYLSGDYDAGGYWQDAAFTGALNGSMLNTALLNPGSYVFYYTVAQCDVTDTAQITLHLLENDNYPVVLEGKCTGDSYIISIINMEDIGATQQIEWQGPGGYSHTGNDYFIDVTGLPEGEYSAEVINADGCTSQAASWFERTDCTMPRGISPNGDEFNNNFDLSNFDVKYLVIFNRYGLKVYEANNYIDEWHGQSDKGELPTGTYYYMVSLEDGTQRTGWVYLQREVK</sequence>
<evidence type="ECO:0000313" key="2">
    <source>
        <dbReference type="Proteomes" id="UP000037755"/>
    </source>
</evidence>
<gene>
    <name evidence="1" type="ORF">AM493_17390</name>
</gene>
<dbReference type="Proteomes" id="UP000037755">
    <property type="component" value="Unassembled WGS sequence"/>
</dbReference>
<keyword evidence="2" id="KW-1185">Reference proteome</keyword>
<dbReference type="InterPro" id="IPR026341">
    <property type="entry name" value="T9SS_type_B"/>
</dbReference>
<dbReference type="Pfam" id="PF13585">
    <property type="entry name" value="CHU_C"/>
    <property type="match status" value="1"/>
</dbReference>
<accession>A0A0M9VJB9</accession>
<evidence type="ECO:0000313" key="1">
    <source>
        <dbReference type="EMBL" id="KOS07616.1"/>
    </source>
</evidence>
<proteinExistence type="predicted"/>
<reference evidence="1 2" key="1">
    <citation type="submission" date="2015-08" db="EMBL/GenBank/DDBJ databases">
        <title>Whole genome sequence of Flavobacterium akiainvivens IK-1T, from decaying Wikstroemia oahuensis, an endemic Hawaiian shrub.</title>
        <authorList>
            <person name="Wan X."/>
            <person name="Hou S."/>
            <person name="Saito J."/>
            <person name="Donachie S."/>
        </authorList>
    </citation>
    <scope>NUCLEOTIDE SEQUENCE [LARGE SCALE GENOMIC DNA]</scope>
    <source>
        <strain evidence="1 2">IK-1</strain>
    </source>
</reference>
<dbReference type="AlphaFoldDB" id="A0A0M9VJB9"/>
<name>A0A0M9VJB9_9FLAO</name>
<dbReference type="NCBIfam" id="TIGR04131">
    <property type="entry name" value="Bac_Flav_CTERM"/>
    <property type="match status" value="1"/>
</dbReference>
<dbReference type="PATRIC" id="fig|1202724.3.peg.3615"/>
<organism evidence="1 2">
    <name type="scientific">Flavobacterium akiainvivens</name>
    <dbReference type="NCBI Taxonomy" id="1202724"/>
    <lineage>
        <taxon>Bacteria</taxon>
        <taxon>Pseudomonadati</taxon>
        <taxon>Bacteroidota</taxon>
        <taxon>Flavobacteriia</taxon>
        <taxon>Flavobacteriales</taxon>
        <taxon>Flavobacteriaceae</taxon>
        <taxon>Flavobacterium</taxon>
    </lineage>
</organism>
<dbReference type="STRING" id="1202724.AM493_17390"/>
<protein>
    <submittedName>
        <fullName evidence="1">Uncharacterized protein</fullName>
    </submittedName>
</protein>